<evidence type="ECO:0000256" key="1">
    <source>
        <dbReference type="ARBA" id="ARBA00007677"/>
    </source>
</evidence>
<evidence type="ECO:0000256" key="2">
    <source>
        <dbReference type="ARBA" id="ARBA00022679"/>
    </source>
</evidence>
<gene>
    <name evidence="3" type="ORF">g.53648</name>
</gene>
<dbReference type="GO" id="GO:0005794">
    <property type="term" value="C:Golgi apparatus"/>
    <property type="evidence" value="ECO:0007669"/>
    <property type="project" value="TreeGrafter"/>
</dbReference>
<proteinExistence type="inferred from homology"/>
<evidence type="ECO:0008006" key="4">
    <source>
        <dbReference type="Google" id="ProtNLM"/>
    </source>
</evidence>
<dbReference type="EMBL" id="GDKF01001626">
    <property type="protein sequence ID" value="JAT76996.1"/>
    <property type="molecule type" value="Transcribed_RNA"/>
</dbReference>
<dbReference type="AlphaFoldDB" id="A0A1D2ACR1"/>
<dbReference type="Pfam" id="PF01793">
    <property type="entry name" value="Glyco_transf_15"/>
    <property type="match status" value="1"/>
</dbReference>
<reference evidence="3" key="1">
    <citation type="submission" date="2015-08" db="EMBL/GenBank/DDBJ databases">
        <authorList>
            <person name="Babu N.S."/>
            <person name="Beckwith C.J."/>
            <person name="Beseler K.G."/>
            <person name="Brison A."/>
            <person name="Carone J.V."/>
            <person name="Caskin T.P."/>
            <person name="Diamond M."/>
            <person name="Durham M.E."/>
            <person name="Foxe J.M."/>
            <person name="Go M."/>
            <person name="Henderson B.A."/>
            <person name="Jones I.B."/>
            <person name="McGettigan J.A."/>
            <person name="Micheletti S.J."/>
            <person name="Nasrallah M.E."/>
            <person name="Ortiz D."/>
            <person name="Piller C.R."/>
            <person name="Privatt S.R."/>
            <person name="Schneider S.L."/>
            <person name="Sharp S."/>
            <person name="Smith T.C."/>
            <person name="Stanton J.D."/>
            <person name="Ullery H.E."/>
            <person name="Wilson R.J."/>
            <person name="Serrano M.G."/>
            <person name="Buck G."/>
            <person name="Lee V."/>
            <person name="Wang Y."/>
            <person name="Carvalho R."/>
            <person name="Voegtly L."/>
            <person name="Shi R."/>
            <person name="Duckworth R."/>
            <person name="Johnson A."/>
            <person name="Loviza R."/>
            <person name="Walstead R."/>
            <person name="Shah Z."/>
            <person name="Kiflezghi M."/>
            <person name="Wade K."/>
            <person name="Ball S.L."/>
            <person name="Bradley K.W."/>
            <person name="Asai D.J."/>
            <person name="Bowman C.A."/>
            <person name="Russell D.A."/>
            <person name="Pope W.H."/>
            <person name="Jacobs-Sera D."/>
            <person name="Hendrix R.W."/>
            <person name="Hatfull G.F."/>
        </authorList>
    </citation>
    <scope>NUCLEOTIDE SEQUENCE</scope>
</reference>
<dbReference type="GO" id="GO:0016020">
    <property type="term" value="C:membrane"/>
    <property type="evidence" value="ECO:0007669"/>
    <property type="project" value="InterPro"/>
</dbReference>
<accession>A0A1D2ACR1</accession>
<comment type="similarity">
    <text evidence="1">Belongs to the glycosyltransferase 15 family.</text>
</comment>
<organism evidence="3">
    <name type="scientific">Auxenochlorella protothecoides</name>
    <name type="common">Green microalga</name>
    <name type="synonym">Chlorella protothecoides</name>
    <dbReference type="NCBI Taxonomy" id="3075"/>
    <lineage>
        <taxon>Eukaryota</taxon>
        <taxon>Viridiplantae</taxon>
        <taxon>Chlorophyta</taxon>
        <taxon>core chlorophytes</taxon>
        <taxon>Trebouxiophyceae</taxon>
        <taxon>Chlorellales</taxon>
        <taxon>Chlorellaceae</taxon>
        <taxon>Auxenochlorella</taxon>
    </lineage>
</organism>
<protein>
    <recommendedName>
        <fullName evidence="4">Glycolipid 2-alpha-mannosyltransferase</fullName>
    </recommendedName>
</protein>
<keyword evidence="2" id="KW-0808">Transferase</keyword>
<dbReference type="InterPro" id="IPR029044">
    <property type="entry name" value="Nucleotide-diphossugar_trans"/>
</dbReference>
<dbReference type="Gene3D" id="3.90.550.10">
    <property type="entry name" value="Spore Coat Polysaccharide Biosynthesis Protein SpsA, Chain A"/>
    <property type="match status" value="1"/>
</dbReference>
<name>A0A1D2ACR1_AUXPR</name>
<dbReference type="PANTHER" id="PTHR31121:SF6">
    <property type="entry name" value="ALPHA-1,2 MANNOSYLTRANSFERASE KTR1"/>
    <property type="match status" value="1"/>
</dbReference>
<evidence type="ECO:0000313" key="3">
    <source>
        <dbReference type="EMBL" id="JAT76996.1"/>
    </source>
</evidence>
<sequence length="405" mass="45637">MGRSPFNTLKRRRLSLGLAAGAVFTILLHIRSITVPRPISAPTYAPEDPKGRSFVQTRYREDAGAIARLLAAWPEDKPRAAIFVLARNQEAMGVVQSLKELEATFNGNVSAMYPYVIVNNGDFSPSFMQVVERSVAGRCFFGKVPQEHWSYPAHVSAEAAAKARAQQAAANVFHGELESYHFMCRYFSGFFMHHPLLRGFDYYWRVEPSVHFYCHLQQDPFLTMQSKQAAYGWNIVRLELMSTIPSLWSTVFQFLRDNATLLHPNNGLASVAPGFSRVSVTDLRVTEHTVPYTGCHYWSNFEIGSLAFFRSEAYQAFFAALERSGGFFYERWGDAPVHSLAALALLDARAAIHFFDDIGYRHDDAMHCPQAPDAVRHCSCMPAVDFNQHQSYCKSLQRQAGLLGQ</sequence>
<dbReference type="GO" id="GO:0000032">
    <property type="term" value="P:cell wall mannoprotein biosynthetic process"/>
    <property type="evidence" value="ECO:0007669"/>
    <property type="project" value="TreeGrafter"/>
</dbReference>
<dbReference type="GO" id="GO:0006487">
    <property type="term" value="P:protein N-linked glycosylation"/>
    <property type="evidence" value="ECO:0007669"/>
    <property type="project" value="TreeGrafter"/>
</dbReference>
<dbReference type="GO" id="GO:0000026">
    <property type="term" value="F:alpha-1,2-mannosyltransferase activity"/>
    <property type="evidence" value="ECO:0007669"/>
    <property type="project" value="TreeGrafter"/>
</dbReference>
<dbReference type="SUPFAM" id="SSF53448">
    <property type="entry name" value="Nucleotide-diphospho-sugar transferases"/>
    <property type="match status" value="1"/>
</dbReference>
<dbReference type="PANTHER" id="PTHR31121">
    <property type="entry name" value="ALPHA-1,2 MANNOSYLTRANSFERASE KTR1"/>
    <property type="match status" value="1"/>
</dbReference>
<dbReference type="InterPro" id="IPR002685">
    <property type="entry name" value="Glyco_trans_15"/>
</dbReference>